<dbReference type="PANTHER" id="PTHR43673:SF2">
    <property type="entry name" value="NITROREDUCTASE"/>
    <property type="match status" value="1"/>
</dbReference>
<protein>
    <submittedName>
        <fullName evidence="8">NAD(P)H nitroreductase</fullName>
        <ecNumber evidence="8">1.-.-.-</ecNumber>
    </submittedName>
</protein>
<evidence type="ECO:0000256" key="2">
    <source>
        <dbReference type="ARBA" id="ARBA00007118"/>
    </source>
</evidence>
<evidence type="ECO:0000259" key="7">
    <source>
        <dbReference type="Pfam" id="PF00881"/>
    </source>
</evidence>
<dbReference type="InterPro" id="IPR000415">
    <property type="entry name" value="Nitroreductase-like"/>
</dbReference>
<evidence type="ECO:0000256" key="5">
    <source>
        <dbReference type="ARBA" id="ARBA00022857"/>
    </source>
</evidence>
<dbReference type="EMBL" id="CP013118">
    <property type="protein sequence ID" value="ALO15223.1"/>
    <property type="molecule type" value="Genomic_DNA"/>
</dbReference>
<dbReference type="EC" id="1.-.-.-" evidence="8"/>
<accession>A0A0S2HYS6</accession>
<gene>
    <name evidence="8" type="ORF">L21SP5_01577</name>
</gene>
<reference evidence="8 9" key="1">
    <citation type="submission" date="2015-11" db="EMBL/GenBank/DDBJ databases">
        <title>Description and complete genome sequence of a novel strain predominating in hypersaline microbial mats and representing a new family of the Bacteriodetes phylum.</title>
        <authorList>
            <person name="Spring S."/>
            <person name="Bunk B."/>
            <person name="Sproer C."/>
            <person name="Klenk H.-P."/>
        </authorList>
    </citation>
    <scope>NUCLEOTIDE SEQUENCE [LARGE SCALE GENOMIC DNA]</scope>
    <source>
        <strain evidence="8 9">L21-Spi-D4</strain>
    </source>
</reference>
<proteinExistence type="inferred from homology"/>
<dbReference type="STRING" id="1307839.L21SP5_01577"/>
<sequence>MKILESLKWRYAIKKYDKSRKIASTDLEKIKEAVRYSASSYGLQLYKILIIEDEEVREKLRAASFDQEKVTDASHLVVFCNYTNPTPDDVDKYVKLTAETRNQDIEALEGFSKSMKKNIEAKGEEVDHWTENQVYIALGTLLAAASELKIDSSPMEGFKPPEYNKILGLEERGLNAAVIAAIGYRSEEDTYHHQAKVRKPSDELFETI</sequence>
<dbReference type="PATRIC" id="fig|1307839.3.peg.1675"/>
<evidence type="ECO:0000256" key="3">
    <source>
        <dbReference type="ARBA" id="ARBA00022630"/>
    </source>
</evidence>
<dbReference type="OrthoDB" id="9809288at2"/>
<evidence type="ECO:0000256" key="4">
    <source>
        <dbReference type="ARBA" id="ARBA00022643"/>
    </source>
</evidence>
<name>A0A0S2HYS6_9BACT</name>
<dbReference type="KEGG" id="blq:L21SP5_01577"/>
<comment type="similarity">
    <text evidence="2">Belongs to the nitroreductase family.</text>
</comment>
<dbReference type="RefSeq" id="WP_057952696.1">
    <property type="nucleotide sequence ID" value="NZ_CP013118.1"/>
</dbReference>
<evidence type="ECO:0000256" key="1">
    <source>
        <dbReference type="ARBA" id="ARBA00001917"/>
    </source>
</evidence>
<dbReference type="Gene3D" id="3.40.109.10">
    <property type="entry name" value="NADH Oxidase"/>
    <property type="match status" value="1"/>
</dbReference>
<dbReference type="PANTHER" id="PTHR43673">
    <property type="entry name" value="NAD(P)H NITROREDUCTASE YDGI-RELATED"/>
    <property type="match status" value="1"/>
</dbReference>
<dbReference type="CDD" id="cd02149">
    <property type="entry name" value="NfsB-like"/>
    <property type="match status" value="1"/>
</dbReference>
<keyword evidence="9" id="KW-1185">Reference proteome</keyword>
<feature type="domain" description="Nitroreductase" evidence="7">
    <location>
        <begin position="7"/>
        <end position="184"/>
    </location>
</feature>
<keyword evidence="3" id="KW-0285">Flavoprotein</keyword>
<evidence type="ECO:0000313" key="8">
    <source>
        <dbReference type="EMBL" id="ALO15223.1"/>
    </source>
</evidence>
<dbReference type="InterPro" id="IPR029479">
    <property type="entry name" value="Nitroreductase"/>
</dbReference>
<organism evidence="8 9">
    <name type="scientific">Salinivirga cyanobacteriivorans</name>
    <dbReference type="NCBI Taxonomy" id="1307839"/>
    <lineage>
        <taxon>Bacteria</taxon>
        <taxon>Pseudomonadati</taxon>
        <taxon>Bacteroidota</taxon>
        <taxon>Bacteroidia</taxon>
        <taxon>Bacteroidales</taxon>
        <taxon>Salinivirgaceae</taxon>
        <taxon>Salinivirga</taxon>
    </lineage>
</organism>
<comment type="cofactor">
    <cofactor evidence="1">
        <name>FMN</name>
        <dbReference type="ChEBI" id="CHEBI:58210"/>
    </cofactor>
</comment>
<dbReference type="AlphaFoldDB" id="A0A0S2HYS6"/>
<evidence type="ECO:0000256" key="6">
    <source>
        <dbReference type="ARBA" id="ARBA00023002"/>
    </source>
</evidence>
<dbReference type="InterPro" id="IPR033878">
    <property type="entry name" value="NfsB-like"/>
</dbReference>
<keyword evidence="6 8" id="KW-0560">Oxidoreductase</keyword>
<dbReference type="GO" id="GO:0016491">
    <property type="term" value="F:oxidoreductase activity"/>
    <property type="evidence" value="ECO:0007669"/>
    <property type="project" value="UniProtKB-KW"/>
</dbReference>
<dbReference type="Proteomes" id="UP000064893">
    <property type="component" value="Chromosome"/>
</dbReference>
<keyword evidence="5" id="KW-0521">NADP</keyword>
<dbReference type="Pfam" id="PF00881">
    <property type="entry name" value="Nitroreductase"/>
    <property type="match status" value="1"/>
</dbReference>
<keyword evidence="4" id="KW-0288">FMN</keyword>
<dbReference type="SUPFAM" id="SSF55469">
    <property type="entry name" value="FMN-dependent nitroreductase-like"/>
    <property type="match status" value="1"/>
</dbReference>
<evidence type="ECO:0000313" key="9">
    <source>
        <dbReference type="Proteomes" id="UP000064893"/>
    </source>
</evidence>